<dbReference type="EMBL" id="AP027271">
    <property type="protein sequence ID" value="BDX03472.1"/>
    <property type="molecule type" value="Genomic_DNA"/>
</dbReference>
<dbReference type="Proteomes" id="UP001307608">
    <property type="component" value="Chromosome"/>
</dbReference>
<sequence>MGQRWDKNGPKSDTKKPNTGFGFRNLHSLIQESSKYNFTVKNSGRTKQIRTADLYHVKVTLNILLHGVQRLYITYSMP</sequence>
<feature type="region of interest" description="Disordered" evidence="1">
    <location>
        <begin position="1"/>
        <end position="21"/>
    </location>
</feature>
<accession>A0ABM8FEF6</accession>
<evidence type="ECO:0000256" key="1">
    <source>
        <dbReference type="SAM" id="MobiDB-lite"/>
    </source>
</evidence>
<evidence type="ECO:0000313" key="2">
    <source>
        <dbReference type="EMBL" id="BDX03472.1"/>
    </source>
</evidence>
<feature type="compositionally biased region" description="Basic and acidic residues" evidence="1">
    <location>
        <begin position="1"/>
        <end position="16"/>
    </location>
</feature>
<keyword evidence="3" id="KW-1185">Reference proteome</keyword>
<gene>
    <name evidence="2" type="ORF">MACH16_22200</name>
</gene>
<reference evidence="2 3" key="1">
    <citation type="submission" date="2023-01" db="EMBL/GenBank/DDBJ databases">
        <title>Complete genome sequence of Marinomonas pontica strain 200518_36.</title>
        <authorList>
            <person name="Ueki S."/>
            <person name="Gajardo G."/>
            <person name="Maruyama F."/>
        </authorList>
    </citation>
    <scope>NUCLEOTIDE SEQUENCE [LARGE SCALE GENOMIC DNA]</scope>
    <source>
        <strain evidence="2 3">200518_36</strain>
    </source>
</reference>
<organism evidence="2 3">
    <name type="scientific">Marinomonas pontica</name>
    <dbReference type="NCBI Taxonomy" id="264739"/>
    <lineage>
        <taxon>Bacteria</taxon>
        <taxon>Pseudomonadati</taxon>
        <taxon>Pseudomonadota</taxon>
        <taxon>Gammaproteobacteria</taxon>
        <taxon>Oceanospirillales</taxon>
        <taxon>Oceanospirillaceae</taxon>
        <taxon>Marinomonas</taxon>
    </lineage>
</organism>
<evidence type="ECO:0000313" key="3">
    <source>
        <dbReference type="Proteomes" id="UP001307608"/>
    </source>
</evidence>
<name>A0ABM8FEF6_9GAMM</name>
<protein>
    <submittedName>
        <fullName evidence="2">Uncharacterized protein</fullName>
    </submittedName>
</protein>
<proteinExistence type="predicted"/>